<dbReference type="Gene3D" id="2.40.70.10">
    <property type="entry name" value="Acid Proteases"/>
    <property type="match status" value="1"/>
</dbReference>
<keyword evidence="8" id="KW-0064">Aspartyl protease</keyword>
<dbReference type="GO" id="GO:0005737">
    <property type="term" value="C:cytoplasm"/>
    <property type="evidence" value="ECO:0007669"/>
    <property type="project" value="UniProtKB-SubCell"/>
</dbReference>
<dbReference type="GO" id="GO:0004190">
    <property type="term" value="F:aspartic-type endopeptidase activity"/>
    <property type="evidence" value="ECO:0007669"/>
    <property type="project" value="UniProtKB-KW"/>
</dbReference>
<keyword evidence="6" id="KW-0963">Cytoplasm</keyword>
<keyword evidence="14" id="KW-1185">Reference proteome</keyword>
<dbReference type="AlphaFoldDB" id="A0A9W8B4G1"/>
<feature type="domain" description="Ubiquitin-like" evidence="12">
    <location>
        <begin position="1"/>
        <end position="71"/>
    </location>
</feature>
<dbReference type="Pfam" id="PF09668">
    <property type="entry name" value="Asp_protease"/>
    <property type="match status" value="1"/>
</dbReference>
<evidence type="ECO:0000256" key="4">
    <source>
        <dbReference type="ARBA" id="ARBA00011128"/>
    </source>
</evidence>
<dbReference type="InterPro" id="IPR009060">
    <property type="entry name" value="UBA-like_sf"/>
</dbReference>
<dbReference type="OrthoDB" id="1047367at2759"/>
<dbReference type="PROSITE" id="PS50053">
    <property type="entry name" value="UBIQUITIN_2"/>
    <property type="match status" value="1"/>
</dbReference>
<keyword evidence="7" id="KW-0645">Protease</keyword>
<name>A0A9W8B4G1_9FUNG</name>
<comment type="subcellular location">
    <subcellularLocation>
        <location evidence="2">Cytoplasm</location>
    </subcellularLocation>
</comment>
<evidence type="ECO:0000256" key="10">
    <source>
        <dbReference type="SAM" id="MobiDB-lite"/>
    </source>
</evidence>
<evidence type="ECO:0000256" key="7">
    <source>
        <dbReference type="ARBA" id="ARBA00022670"/>
    </source>
</evidence>
<dbReference type="InterPro" id="IPR015940">
    <property type="entry name" value="UBA"/>
</dbReference>
<accession>A0A9W8B4G1</accession>
<dbReference type="InterPro" id="IPR033882">
    <property type="entry name" value="DDI1_N"/>
</dbReference>
<comment type="caution">
    <text evidence="13">The sequence shown here is derived from an EMBL/GenBank/DDBJ whole genome shotgun (WGS) entry which is preliminary data.</text>
</comment>
<dbReference type="InterPro" id="IPR029071">
    <property type="entry name" value="Ubiquitin-like_domsf"/>
</dbReference>
<organism evidence="13 14">
    <name type="scientific">Dimargaris verticillata</name>
    <dbReference type="NCBI Taxonomy" id="2761393"/>
    <lineage>
        <taxon>Eukaryota</taxon>
        <taxon>Fungi</taxon>
        <taxon>Fungi incertae sedis</taxon>
        <taxon>Zoopagomycota</taxon>
        <taxon>Kickxellomycotina</taxon>
        <taxon>Dimargaritomycetes</taxon>
        <taxon>Dimargaritales</taxon>
        <taxon>Dimargaritaceae</taxon>
        <taxon>Dimargaris</taxon>
    </lineage>
</organism>
<dbReference type="SMART" id="SM00165">
    <property type="entry name" value="UBA"/>
    <property type="match status" value="1"/>
</dbReference>
<keyword evidence="9" id="KW-0378">Hydrolase</keyword>
<dbReference type="PANTHER" id="PTHR15397:SF3">
    <property type="entry name" value="DNA DAMAGE INDUCIBLE 1 HOMOLOG 2"/>
    <property type="match status" value="1"/>
</dbReference>
<evidence type="ECO:0000256" key="1">
    <source>
        <dbReference type="ARBA" id="ARBA00003231"/>
    </source>
</evidence>
<evidence type="ECO:0000259" key="12">
    <source>
        <dbReference type="PROSITE" id="PS50053"/>
    </source>
</evidence>
<sequence>MKLLVTTTDDLFVQVEVHEDMPLRDLRALLETETRIPAGQQQLQFRGTMLVDDTKTLKDYNIANDDALVMLRLPMQPAAAFRAPTAPSEPAPEASDEDLIRYLESANPQLAHQAKQSPEIKKELLARFRQNQRDMRILQTDPTSPEAQEIIAKMIRQQNIEQSYHSAMENNPEFFGQVPMLYIRCEINKFEAKAFIDTGAQSSIMSAKFADASNLMHLVDERFVGVAKGVGETKIIGRIHGTELVVAGGQIMCSFNVLSELDVDMIIGLDILRRHQATIDLARDVLVISGIEAPFLKEHEINKLSSASLAKASAAASSTAAVRAAAASPSQGTSTGGRGPSNSTGPSTQFSENAIQTLMGFGITREQAIKTLQAAGGNVDLAASLIFDM</sequence>
<evidence type="ECO:0000259" key="11">
    <source>
        <dbReference type="PROSITE" id="PS50030"/>
    </source>
</evidence>
<dbReference type="InterPro" id="IPR019103">
    <property type="entry name" value="Peptidase_aspartic_DDI1-type"/>
</dbReference>
<dbReference type="SUPFAM" id="SSF46934">
    <property type="entry name" value="UBA-like"/>
    <property type="match status" value="1"/>
</dbReference>
<evidence type="ECO:0000313" key="14">
    <source>
        <dbReference type="Proteomes" id="UP001151582"/>
    </source>
</evidence>
<evidence type="ECO:0000256" key="6">
    <source>
        <dbReference type="ARBA" id="ARBA00022490"/>
    </source>
</evidence>
<dbReference type="Pfam" id="PF00240">
    <property type="entry name" value="ubiquitin"/>
    <property type="match status" value="1"/>
</dbReference>
<dbReference type="PANTHER" id="PTHR15397">
    <property type="entry name" value="SODIUM-GLUCOSE COTRANSPORTER REGULATORY PROTEIN -RELATED"/>
    <property type="match status" value="1"/>
</dbReference>
<dbReference type="CDD" id="cd05479">
    <property type="entry name" value="RP_DDI"/>
    <property type="match status" value="1"/>
</dbReference>
<dbReference type="CDD" id="cd14310">
    <property type="entry name" value="UBA_cnDdi1_like"/>
    <property type="match status" value="1"/>
</dbReference>
<gene>
    <name evidence="13" type="primary">DDI1</name>
    <name evidence="13" type="ORF">H4R34_002045</name>
</gene>
<feature type="domain" description="UBA" evidence="11">
    <location>
        <begin position="349"/>
        <end position="389"/>
    </location>
</feature>
<evidence type="ECO:0000256" key="8">
    <source>
        <dbReference type="ARBA" id="ARBA00022750"/>
    </source>
</evidence>
<comment type="subunit">
    <text evidence="4">Binds ubiquitin and polyubiquitinated proteins.</text>
</comment>
<dbReference type="SUPFAM" id="SSF54236">
    <property type="entry name" value="Ubiquitin-like"/>
    <property type="match status" value="1"/>
</dbReference>
<evidence type="ECO:0000256" key="9">
    <source>
        <dbReference type="ARBA" id="ARBA00022801"/>
    </source>
</evidence>
<feature type="compositionally biased region" description="Polar residues" evidence="10">
    <location>
        <begin position="340"/>
        <end position="349"/>
    </location>
</feature>
<evidence type="ECO:0000256" key="3">
    <source>
        <dbReference type="ARBA" id="ARBA00009136"/>
    </source>
</evidence>
<dbReference type="PROSITE" id="PS50030">
    <property type="entry name" value="UBA"/>
    <property type="match status" value="1"/>
</dbReference>
<evidence type="ECO:0000313" key="13">
    <source>
        <dbReference type="EMBL" id="KAJ1981493.1"/>
    </source>
</evidence>
<dbReference type="Proteomes" id="UP001151582">
    <property type="component" value="Unassembled WGS sequence"/>
</dbReference>
<proteinExistence type="inferred from homology"/>
<protein>
    <recommendedName>
        <fullName evidence="5">DNA damage-inducible protein 1</fullName>
    </recommendedName>
</protein>
<comment type="function">
    <text evidence="1">Probable aspartic protease. May be involved in the regulation of exocytosis. Acts as a linker between the 19S proteasome and polyubiquitinated proteins via UBA domain interactions with ubiquitin for their subsequent degradation. Required for S-phase checkpoint control.</text>
</comment>
<dbReference type="InterPro" id="IPR021109">
    <property type="entry name" value="Peptidase_aspartic_dom_sf"/>
</dbReference>
<dbReference type="InterPro" id="IPR000626">
    <property type="entry name" value="Ubiquitin-like_dom"/>
</dbReference>
<evidence type="ECO:0000256" key="2">
    <source>
        <dbReference type="ARBA" id="ARBA00004496"/>
    </source>
</evidence>
<feature type="region of interest" description="Disordered" evidence="10">
    <location>
        <begin position="326"/>
        <end position="349"/>
    </location>
</feature>
<dbReference type="GO" id="GO:0006508">
    <property type="term" value="P:proteolysis"/>
    <property type="evidence" value="ECO:0007669"/>
    <property type="project" value="UniProtKB-KW"/>
</dbReference>
<dbReference type="Gene3D" id="3.10.20.90">
    <property type="entry name" value="Phosphatidylinositol 3-kinase Catalytic Subunit, Chain A, domain 1"/>
    <property type="match status" value="1"/>
</dbReference>
<dbReference type="Gene3D" id="1.10.8.10">
    <property type="entry name" value="DNA helicase RuvA subunit, C-terminal domain"/>
    <property type="match status" value="1"/>
</dbReference>
<evidence type="ECO:0000256" key="5">
    <source>
        <dbReference type="ARBA" id="ARBA00021491"/>
    </source>
</evidence>
<dbReference type="SMART" id="SM00213">
    <property type="entry name" value="UBQ"/>
    <property type="match status" value="1"/>
</dbReference>
<reference evidence="13" key="1">
    <citation type="submission" date="2022-07" db="EMBL/GenBank/DDBJ databases">
        <title>Phylogenomic reconstructions and comparative analyses of Kickxellomycotina fungi.</title>
        <authorList>
            <person name="Reynolds N.K."/>
            <person name="Stajich J.E."/>
            <person name="Barry K."/>
            <person name="Grigoriev I.V."/>
            <person name="Crous P."/>
            <person name="Smith M.E."/>
        </authorList>
    </citation>
    <scope>NUCLEOTIDE SEQUENCE</scope>
    <source>
        <strain evidence="13">RSA 567</strain>
    </source>
</reference>
<dbReference type="EMBL" id="JANBQB010000123">
    <property type="protein sequence ID" value="KAJ1981493.1"/>
    <property type="molecule type" value="Genomic_DNA"/>
</dbReference>
<dbReference type="SUPFAM" id="SSF50630">
    <property type="entry name" value="Acid proteases"/>
    <property type="match status" value="1"/>
</dbReference>
<dbReference type="CDD" id="cd01796">
    <property type="entry name" value="Ubl_Ddi1_like"/>
    <property type="match status" value="1"/>
</dbReference>
<comment type="similarity">
    <text evidence="3">Belongs to the DDI1 family.</text>
</comment>